<gene>
    <name evidence="2" type="ORF">BO78DRAFT_330168</name>
</gene>
<dbReference type="VEuPathDB" id="FungiDB:BO78DRAFT_330168"/>
<dbReference type="Gene3D" id="2.130.10.10">
    <property type="entry name" value="YVTN repeat-like/Quinoprotein amine dehydrogenase"/>
    <property type="match status" value="1"/>
</dbReference>
<feature type="compositionally biased region" description="Basic and acidic residues" evidence="1">
    <location>
        <begin position="71"/>
        <end position="83"/>
    </location>
</feature>
<evidence type="ECO:0000313" key="3">
    <source>
        <dbReference type="Proteomes" id="UP000248423"/>
    </source>
</evidence>
<dbReference type="AlphaFoldDB" id="A0A319DSH9"/>
<keyword evidence="3" id="KW-1185">Reference proteome</keyword>
<dbReference type="STRING" id="1448318.A0A319DSH9"/>
<dbReference type="OrthoDB" id="5323870at2759"/>
<proteinExistence type="predicted"/>
<reference evidence="2 3" key="1">
    <citation type="submission" date="2018-02" db="EMBL/GenBank/DDBJ databases">
        <title>The genomes of Aspergillus section Nigri reveals drivers in fungal speciation.</title>
        <authorList>
            <consortium name="DOE Joint Genome Institute"/>
            <person name="Vesth T.C."/>
            <person name="Nybo J."/>
            <person name="Theobald S."/>
            <person name="Brandl J."/>
            <person name="Frisvad J.C."/>
            <person name="Nielsen K.F."/>
            <person name="Lyhne E.K."/>
            <person name="Kogle M.E."/>
            <person name="Kuo A."/>
            <person name="Riley R."/>
            <person name="Clum A."/>
            <person name="Nolan M."/>
            <person name="Lipzen A."/>
            <person name="Salamov A."/>
            <person name="Henrissat B."/>
            <person name="Wiebenga A."/>
            <person name="De vries R.P."/>
            <person name="Grigoriev I.V."/>
            <person name="Mortensen U.H."/>
            <person name="Andersen M.R."/>
            <person name="Baker S.E."/>
        </authorList>
    </citation>
    <scope>NUCLEOTIDE SEQUENCE [LARGE SCALE GENOMIC DNA]</scope>
    <source>
        <strain evidence="2 3">CBS 121057</strain>
    </source>
</reference>
<evidence type="ECO:0000313" key="2">
    <source>
        <dbReference type="EMBL" id="PYI00400.1"/>
    </source>
</evidence>
<organism evidence="2 3">
    <name type="scientific">Aspergillus sclerotiicarbonarius (strain CBS 121057 / IBT 28362)</name>
    <dbReference type="NCBI Taxonomy" id="1448318"/>
    <lineage>
        <taxon>Eukaryota</taxon>
        <taxon>Fungi</taxon>
        <taxon>Dikarya</taxon>
        <taxon>Ascomycota</taxon>
        <taxon>Pezizomycotina</taxon>
        <taxon>Eurotiomycetes</taxon>
        <taxon>Eurotiomycetidae</taxon>
        <taxon>Eurotiales</taxon>
        <taxon>Aspergillaceae</taxon>
        <taxon>Aspergillus</taxon>
        <taxon>Aspergillus subgen. Circumdati</taxon>
    </lineage>
</organism>
<sequence>MPSFPSRPLVRPRDDGLQLSYQLPHRVHTAKGYPLLAPNGSSIIVYGYETGLKVVWRGGRSFSTEKPSAPKVDRPRKASSAHEDAVMIIDSDEESTAETQHTQQDEEPDYQFEEDESEVDPVYPYEEVLRQIDIPLGSRVLELAVPRILPETARSSLDPFPPALKKDIVVAAVCADYSTRIVTLPLLPPHPTQNEFGIQTISISGGVSHQETPRGVSTTFTYQEFDQQDQDSSRNQGSSRSSTGRWDLLVATHSAESSGLLIIHRIPIAEEETASDTVYHLCNDEIETKRRYLPAPAVNVSFNPSGYPAPRHSTLLVAFHSGCVKVYSCFSVKPLKASRRSSTPQSEFETSETEGRWLISLYPGFEPSTSGLARRKTIINAEWVLGGRAILVLTSDGEWGVWDLEGAGPGTIKGPLQRQSSVQGVTGGSLTAFSVSGRILSPLPGASRSETSGPAFEQRPKFAPLTPSTKRLREDTLLKGSSVGTASPSLSGGISVYQTNSWKDALPDESILLQHGNQSAVIPSLLSLWRNTVKASGTFDASNRCRVSPIQDISLMGERLKGIGHLPAASRQTRGQSFDMLLTAEHRVVILAPRLTEPQPAPVSRAPVIEALATETDQQMLQKGQLGVDGMDRLLSGMASTKRSLRIGSPIKRARIFT</sequence>
<dbReference type="Proteomes" id="UP000248423">
    <property type="component" value="Unassembled WGS sequence"/>
</dbReference>
<evidence type="ECO:0000256" key="1">
    <source>
        <dbReference type="SAM" id="MobiDB-lite"/>
    </source>
</evidence>
<protein>
    <submittedName>
        <fullName evidence="2">Uncharacterized protein</fullName>
    </submittedName>
</protein>
<accession>A0A319DSH9</accession>
<name>A0A319DSH9_ASPSB</name>
<feature type="region of interest" description="Disordered" evidence="1">
    <location>
        <begin position="93"/>
        <end position="112"/>
    </location>
</feature>
<feature type="region of interest" description="Disordered" evidence="1">
    <location>
        <begin position="444"/>
        <end position="468"/>
    </location>
</feature>
<feature type="region of interest" description="Disordered" evidence="1">
    <location>
        <begin position="62"/>
        <end position="83"/>
    </location>
</feature>
<dbReference type="EMBL" id="KZ826454">
    <property type="protein sequence ID" value="PYI00400.1"/>
    <property type="molecule type" value="Genomic_DNA"/>
</dbReference>
<dbReference type="InterPro" id="IPR015943">
    <property type="entry name" value="WD40/YVTN_repeat-like_dom_sf"/>
</dbReference>